<sequence length="86" mass="9683">MSAQDAASDLMPSSDKQTKVTITLLSPASSLLSPQTKQLAEIDRLFHEDEYTEELLKSIIFAYNRFPSFLYRLPTRLLGVTEKGAF</sequence>
<protein>
    <submittedName>
        <fullName evidence="2">NR LBD domain-containing protein</fullName>
    </submittedName>
</protein>
<name>A0A1I7Y055_9BILA</name>
<organism evidence="1 2">
    <name type="scientific">Steinernema glaseri</name>
    <dbReference type="NCBI Taxonomy" id="37863"/>
    <lineage>
        <taxon>Eukaryota</taxon>
        <taxon>Metazoa</taxon>
        <taxon>Ecdysozoa</taxon>
        <taxon>Nematoda</taxon>
        <taxon>Chromadorea</taxon>
        <taxon>Rhabditida</taxon>
        <taxon>Tylenchina</taxon>
        <taxon>Panagrolaimomorpha</taxon>
        <taxon>Strongyloidoidea</taxon>
        <taxon>Steinernematidae</taxon>
        <taxon>Steinernema</taxon>
    </lineage>
</organism>
<evidence type="ECO:0000313" key="2">
    <source>
        <dbReference type="WBParaSite" id="L893_g11291.t1"/>
    </source>
</evidence>
<dbReference type="WBParaSite" id="L893_g11291.t1">
    <property type="protein sequence ID" value="L893_g11291.t1"/>
    <property type="gene ID" value="L893_g11291"/>
</dbReference>
<dbReference type="AlphaFoldDB" id="A0A1I7Y055"/>
<dbReference type="Proteomes" id="UP000095287">
    <property type="component" value="Unplaced"/>
</dbReference>
<reference evidence="2" key="1">
    <citation type="submission" date="2016-11" db="UniProtKB">
        <authorList>
            <consortium name="WormBaseParasite"/>
        </authorList>
    </citation>
    <scope>IDENTIFICATION</scope>
</reference>
<keyword evidence="1" id="KW-1185">Reference proteome</keyword>
<accession>A0A1I7Y055</accession>
<evidence type="ECO:0000313" key="1">
    <source>
        <dbReference type="Proteomes" id="UP000095287"/>
    </source>
</evidence>
<proteinExistence type="predicted"/>